<feature type="compositionally biased region" description="Polar residues" evidence="8">
    <location>
        <begin position="318"/>
        <end position="333"/>
    </location>
</feature>
<evidence type="ECO:0000259" key="9">
    <source>
        <dbReference type="PROSITE" id="PS51080"/>
    </source>
</evidence>
<evidence type="ECO:0000256" key="1">
    <source>
        <dbReference type="ARBA" id="ARBA00004123"/>
    </source>
</evidence>
<dbReference type="Proteomes" id="UP000663879">
    <property type="component" value="Unassembled WGS sequence"/>
</dbReference>
<accession>A0A813XI54</accession>
<comment type="caution">
    <text evidence="10">The sequence shown here is derived from an EMBL/GenBank/DDBJ whole genome shotgun (WGS) entry which is preliminary data.</text>
</comment>
<organism evidence="10 11">
    <name type="scientific">Brachionus calyciflorus</name>
    <dbReference type="NCBI Taxonomy" id="104777"/>
    <lineage>
        <taxon>Eukaryota</taxon>
        <taxon>Metazoa</taxon>
        <taxon>Spiralia</taxon>
        <taxon>Gnathifera</taxon>
        <taxon>Rotifera</taxon>
        <taxon>Eurotatoria</taxon>
        <taxon>Monogononta</taxon>
        <taxon>Pseudotrocha</taxon>
        <taxon>Ploima</taxon>
        <taxon>Brachionidae</taxon>
        <taxon>Brachionus</taxon>
    </lineage>
</organism>
<dbReference type="AlphaFoldDB" id="A0A813XI54"/>
<gene>
    <name evidence="10" type="ORF">OXX778_LOCUS10050</name>
</gene>
<evidence type="ECO:0000313" key="10">
    <source>
        <dbReference type="EMBL" id="CAF0873502.1"/>
    </source>
</evidence>
<keyword evidence="6" id="KW-0804">Transcription</keyword>
<dbReference type="Pfam" id="PF10524">
    <property type="entry name" value="NfI_DNAbd_pre-N"/>
    <property type="match status" value="1"/>
</dbReference>
<protein>
    <recommendedName>
        <fullName evidence="9">CTF/NF-I domain-containing protein</fullName>
    </recommendedName>
</protein>
<dbReference type="GO" id="GO:0045893">
    <property type="term" value="P:positive regulation of DNA-templated transcription"/>
    <property type="evidence" value="ECO:0007669"/>
    <property type="project" value="UniProtKB-ARBA"/>
</dbReference>
<feature type="domain" description="CTF/NF-I" evidence="9">
    <location>
        <begin position="1"/>
        <end position="190"/>
    </location>
</feature>
<feature type="region of interest" description="Disordered" evidence="8">
    <location>
        <begin position="636"/>
        <end position="673"/>
    </location>
</feature>
<dbReference type="InterPro" id="IPR020604">
    <property type="entry name" value="CTF/NFI_DNA-bd-dom"/>
</dbReference>
<feature type="region of interest" description="Disordered" evidence="8">
    <location>
        <begin position="293"/>
        <end position="333"/>
    </location>
</feature>
<feature type="region of interest" description="Disordered" evidence="8">
    <location>
        <begin position="508"/>
        <end position="529"/>
    </location>
</feature>
<keyword evidence="11" id="KW-1185">Reference proteome</keyword>
<evidence type="ECO:0000256" key="4">
    <source>
        <dbReference type="ARBA" id="ARBA00023125"/>
    </source>
</evidence>
<dbReference type="GO" id="GO:0000981">
    <property type="term" value="F:DNA-binding transcription factor activity, RNA polymerase II-specific"/>
    <property type="evidence" value="ECO:0007669"/>
    <property type="project" value="TreeGrafter"/>
</dbReference>
<name>A0A813XI54_9BILA</name>
<dbReference type="InterPro" id="IPR003619">
    <property type="entry name" value="MAD_homology1_Dwarfin-type"/>
</dbReference>
<evidence type="ECO:0000256" key="8">
    <source>
        <dbReference type="SAM" id="MobiDB-lite"/>
    </source>
</evidence>
<keyword evidence="7" id="KW-0539">Nucleus</keyword>
<feature type="compositionally biased region" description="Low complexity" evidence="8">
    <location>
        <begin position="842"/>
        <end position="859"/>
    </location>
</feature>
<dbReference type="EMBL" id="CAJNOC010001545">
    <property type="protein sequence ID" value="CAF0873502.1"/>
    <property type="molecule type" value="Genomic_DNA"/>
</dbReference>
<comment type="subcellular location">
    <subcellularLocation>
        <location evidence="1">Nucleus</location>
    </subcellularLocation>
</comment>
<dbReference type="SMART" id="SM00523">
    <property type="entry name" value="DWA"/>
    <property type="match status" value="1"/>
</dbReference>
<dbReference type="PANTHER" id="PTHR11492:SF8">
    <property type="entry name" value="NUCLEAR FACTOR I, ISOFORM B"/>
    <property type="match status" value="1"/>
</dbReference>
<keyword evidence="5" id="KW-0010">Activator</keyword>
<dbReference type="InterPro" id="IPR000647">
    <property type="entry name" value="CTF/NFI"/>
</dbReference>
<evidence type="ECO:0000256" key="6">
    <source>
        <dbReference type="ARBA" id="ARBA00023163"/>
    </source>
</evidence>
<dbReference type="GO" id="GO:0006260">
    <property type="term" value="P:DNA replication"/>
    <property type="evidence" value="ECO:0007669"/>
    <property type="project" value="UniProtKB-KW"/>
</dbReference>
<dbReference type="OrthoDB" id="10055441at2759"/>
<evidence type="ECO:0000256" key="7">
    <source>
        <dbReference type="ARBA" id="ARBA00023242"/>
    </source>
</evidence>
<feature type="region of interest" description="Disordered" evidence="8">
    <location>
        <begin position="842"/>
        <end position="867"/>
    </location>
</feature>
<keyword evidence="3" id="KW-0805">Transcription regulation</keyword>
<keyword evidence="2" id="KW-0235">DNA replication</keyword>
<dbReference type="GO" id="GO:0005634">
    <property type="term" value="C:nucleus"/>
    <property type="evidence" value="ECO:0007669"/>
    <property type="project" value="UniProtKB-SubCell"/>
</dbReference>
<proteinExistence type="predicted"/>
<evidence type="ECO:0000256" key="2">
    <source>
        <dbReference type="ARBA" id="ARBA00022705"/>
    </source>
</evidence>
<dbReference type="InterPro" id="IPR019548">
    <property type="entry name" value="CTF/NFI_DNA-bd_N"/>
</dbReference>
<feature type="compositionally biased region" description="Polar residues" evidence="8">
    <location>
        <begin position="296"/>
        <end position="307"/>
    </location>
</feature>
<dbReference type="PROSITE" id="PS51080">
    <property type="entry name" value="CTF_NFI_2"/>
    <property type="match status" value="1"/>
</dbReference>
<evidence type="ECO:0000313" key="11">
    <source>
        <dbReference type="Proteomes" id="UP000663879"/>
    </source>
</evidence>
<feature type="compositionally biased region" description="Low complexity" evidence="8">
    <location>
        <begin position="508"/>
        <end position="527"/>
    </location>
</feature>
<dbReference type="Pfam" id="PF03165">
    <property type="entry name" value="MH1"/>
    <property type="match status" value="1"/>
</dbReference>
<reference evidence="10" key="1">
    <citation type="submission" date="2021-02" db="EMBL/GenBank/DDBJ databases">
        <authorList>
            <person name="Nowell W R."/>
        </authorList>
    </citation>
    <scope>NUCLEOTIDE SEQUENCE</scope>
    <source>
        <strain evidence="10">Ploen Becks lab</strain>
    </source>
</reference>
<feature type="region of interest" description="Disordered" evidence="8">
    <location>
        <begin position="544"/>
        <end position="572"/>
    </location>
</feature>
<dbReference type="PANTHER" id="PTHR11492">
    <property type="entry name" value="NUCLEAR FACTOR I"/>
    <property type="match status" value="1"/>
</dbReference>
<evidence type="ECO:0000256" key="3">
    <source>
        <dbReference type="ARBA" id="ARBA00023015"/>
    </source>
</evidence>
<sequence length="867" mass="96973">MDFDHNFIDKLLPHVKSFSYTWFHLQAAKRKHFKNEDKRMNYDDELRLKNQFMNESPMVKLKWAIRLLMKLRKDIQKSNQKDMIEIITSSKSANDPTQCVLSNPDMKGKMRRIDCLRQSDKVWRLDLVMVVLFKGIPLESSDGERIDKLPECKYQNLCVNPNHAFLNVRDLEIFLANYINNCNNNNNTIVNSNQSNVLGDAKLYCGRSILSRSVFTPQEFLTLTEISIVHGASEAEIKTSLVTTGSSSINTHYGSDNDNEDGNESIIHQQPQIDDKSLIKNVIQSSVSSQALNSSGLLDSDTSQPTNKRPKKPKQAKINETLNQDSPKSKSNQKINELIVNLEKQQKSDIKPDFDIKVDLSVKKPSLKRRRSSNLMKTNEQVPVLDENAITDPSDAPEPLNQVIAPTQLISTEDQSSQSSQQDDEIRELLKTRNKNSKNLAHELKDLIQNDQKDKADLFLKKLLNNSSQHQSSDAINSINLNDTHAIKAATPVFELLMSPLFNSILPNSNSNSSSSTSSSNSINSTNGQQHVRTTFNNTLFIQNQNKSKSPPVSKKAKLDNKKHKNVSNQATNQINTSLINALKFDSNLNASFDELLNNLTQHTNSANTQTELTQQQQQFINKLISLSPTFQFVNKSKSRVQTPSQTEEETEKETSSSPPPPPSIGATVNPNSITIAPSPTKLLVQSNNSIQIMHRPIPILQKADAVVSTLINNLNKEQNTNTQVQINSPIMFNNNSLFSSNSNFFSNYPNISPAMNGSGSPTSNLFPSITSLFQSPIGTPRVTPTPQQFAAYFLSDDQYHSLIFPNGNSDDQTNILNFYQSNTGHLSPLIFNNIINPVSQNETTTGNNQSTNSNQKSNLVVTSTNN</sequence>
<dbReference type="GO" id="GO:0000978">
    <property type="term" value="F:RNA polymerase II cis-regulatory region sequence-specific DNA binding"/>
    <property type="evidence" value="ECO:0007669"/>
    <property type="project" value="TreeGrafter"/>
</dbReference>
<evidence type="ECO:0000256" key="5">
    <source>
        <dbReference type="ARBA" id="ARBA00023159"/>
    </source>
</evidence>
<keyword evidence="4" id="KW-0238">DNA-binding</keyword>